<comment type="similarity">
    <text evidence="2">Belongs to the etk/wzc family.</text>
</comment>
<evidence type="ECO:0000313" key="13">
    <source>
        <dbReference type="Proteomes" id="UP000245802"/>
    </source>
</evidence>
<dbReference type="InterPro" id="IPR025669">
    <property type="entry name" value="AAA_dom"/>
</dbReference>
<reference evidence="12 13" key="1">
    <citation type="submission" date="2018-01" db="EMBL/GenBank/DDBJ databases">
        <title>G. obscuriglobus.</title>
        <authorList>
            <person name="Franke J."/>
            <person name="Blomberg W."/>
            <person name="Selmecki A."/>
        </authorList>
    </citation>
    <scope>NUCLEOTIDE SEQUENCE [LARGE SCALE GENOMIC DNA]</scope>
    <source>
        <strain evidence="12 13">DSM 5831</strain>
    </source>
</reference>
<accession>A0A2Z3GZZ5</accession>
<dbReference type="EMBL" id="CP025958">
    <property type="protein sequence ID" value="AWM40089.1"/>
    <property type="molecule type" value="Genomic_DNA"/>
</dbReference>
<evidence type="ECO:0000259" key="11">
    <source>
        <dbReference type="Pfam" id="PF13614"/>
    </source>
</evidence>
<keyword evidence="10" id="KW-1133">Transmembrane helix</keyword>
<proteinExistence type="inferred from homology"/>
<evidence type="ECO:0000256" key="4">
    <source>
        <dbReference type="ARBA" id="ARBA00022679"/>
    </source>
</evidence>
<feature type="transmembrane region" description="Helical" evidence="10">
    <location>
        <begin position="31"/>
        <end position="49"/>
    </location>
</feature>
<protein>
    <recommendedName>
        <fullName evidence="3">non-specific protein-tyrosine kinase</fullName>
        <ecNumber evidence="3">2.7.10.2</ecNumber>
    </recommendedName>
</protein>
<dbReference type="PANTHER" id="PTHR32309:SF13">
    <property type="entry name" value="FERRIC ENTEROBACTIN TRANSPORT PROTEIN FEPE"/>
    <property type="match status" value="1"/>
</dbReference>
<keyword evidence="10" id="KW-0812">Transmembrane</keyword>
<evidence type="ECO:0000256" key="10">
    <source>
        <dbReference type="SAM" id="Phobius"/>
    </source>
</evidence>
<dbReference type="SUPFAM" id="SSF52540">
    <property type="entry name" value="P-loop containing nucleoside triphosphate hydrolases"/>
    <property type="match status" value="1"/>
</dbReference>
<dbReference type="FunFam" id="3.40.50.300:FF:000527">
    <property type="entry name" value="Tyrosine-protein kinase etk"/>
    <property type="match status" value="1"/>
</dbReference>
<dbReference type="InterPro" id="IPR005702">
    <property type="entry name" value="Wzc-like_C"/>
</dbReference>
<keyword evidence="4" id="KW-0808">Transferase</keyword>
<keyword evidence="10" id="KW-0472">Membrane</keyword>
<organism evidence="12 13">
    <name type="scientific">Gemmata obscuriglobus</name>
    <dbReference type="NCBI Taxonomy" id="114"/>
    <lineage>
        <taxon>Bacteria</taxon>
        <taxon>Pseudomonadati</taxon>
        <taxon>Planctomycetota</taxon>
        <taxon>Planctomycetia</taxon>
        <taxon>Gemmatales</taxon>
        <taxon>Gemmataceae</taxon>
        <taxon>Gemmata</taxon>
    </lineage>
</organism>
<gene>
    <name evidence="12" type="ORF">C1280_25845</name>
</gene>
<feature type="domain" description="AAA" evidence="11">
    <location>
        <begin position="534"/>
        <end position="679"/>
    </location>
</feature>
<keyword evidence="7" id="KW-0067">ATP-binding</keyword>
<sequence length="752" mass="80075">MADTDKNTAAPPDDDEPASGLNPLHLVMRRWQFLAVGLIIGGVLGALIYSTSAPQYQSTAQVLVVKKGVEVTKEGDGRIVEDHVATQVTLIKSEKIRLAAAAKARAAGGAGLPADDRAVADMIGTGLTVVRDKDSAGPTIGSGVLNLTLREPDPELCKRLLEAVIAAYQAELYSIYEKASQDRIATLDRLLEAVKGQRKAAGEHRITHLTELRGITTEDVSSVRTRVSALRDQARALRTDISNLDAQVELVSRTGPAPEDRQLAFVQLTAQYRAPVVPNAANGGELTGTAALRALEFERRELTQATGLGKDHPRVLAVDARIAVLKEELARPPAAGGPVLDELGAHILWVEQKRRTAGRQLVQLEAQLSKDEETMKRAGGLLDLAEAMAVQSQHADAEIMRLEAERLARQATLGAGGYSAEQITRPGSGHKVAPVLLRSLLLGLGIGALLGCGLMVLAETRDKSFRSPAEIRRRLGLAVVGHIPRIRTVPALSLEPATYDPLLVAALRPKSSEAEAYRGLRTQLYFSTQGRGHQVIQVTSPTPGDGKSTLAANLALSVAQSGKRTILVDCDLRKPRVHKLFAGADATGTGLAEVIAGVRPLADGIVASGAPGLDLLPCGPRPANPAELLGSPQFQRVLAELRERYEFVIVDSPPLMAVADPAIVAPQADGVLVVFRMTKTARPAAERAREVLAGVGAHTIGVVVNASGDEGRGYGYGYGYGYEYKYTSYKYSDSYNTDADEDGARLVPAPTR</sequence>
<comment type="similarity">
    <text evidence="1">Belongs to the CpsD/CapB family.</text>
</comment>
<comment type="catalytic activity">
    <reaction evidence="9">
        <text>L-tyrosyl-[protein] + ATP = O-phospho-L-tyrosyl-[protein] + ADP + H(+)</text>
        <dbReference type="Rhea" id="RHEA:10596"/>
        <dbReference type="Rhea" id="RHEA-COMP:10136"/>
        <dbReference type="Rhea" id="RHEA-COMP:20101"/>
        <dbReference type="ChEBI" id="CHEBI:15378"/>
        <dbReference type="ChEBI" id="CHEBI:30616"/>
        <dbReference type="ChEBI" id="CHEBI:46858"/>
        <dbReference type="ChEBI" id="CHEBI:61978"/>
        <dbReference type="ChEBI" id="CHEBI:456216"/>
        <dbReference type="EC" id="2.7.10.2"/>
    </reaction>
</comment>
<keyword evidence="5" id="KW-0547">Nucleotide-binding</keyword>
<dbReference type="Gene3D" id="3.40.50.300">
    <property type="entry name" value="P-loop containing nucleotide triphosphate hydrolases"/>
    <property type="match status" value="1"/>
</dbReference>
<feature type="transmembrane region" description="Helical" evidence="10">
    <location>
        <begin position="435"/>
        <end position="458"/>
    </location>
</feature>
<dbReference type="GO" id="GO:0005524">
    <property type="term" value="F:ATP binding"/>
    <property type="evidence" value="ECO:0007669"/>
    <property type="project" value="UniProtKB-KW"/>
</dbReference>
<name>A0A2Z3GZZ5_9BACT</name>
<evidence type="ECO:0000256" key="6">
    <source>
        <dbReference type="ARBA" id="ARBA00022777"/>
    </source>
</evidence>
<dbReference type="NCBIfam" id="TIGR01007">
    <property type="entry name" value="eps_fam"/>
    <property type="match status" value="1"/>
</dbReference>
<evidence type="ECO:0000256" key="8">
    <source>
        <dbReference type="ARBA" id="ARBA00023137"/>
    </source>
</evidence>
<evidence type="ECO:0000256" key="9">
    <source>
        <dbReference type="ARBA" id="ARBA00051245"/>
    </source>
</evidence>
<dbReference type="CDD" id="cd05387">
    <property type="entry name" value="BY-kinase"/>
    <property type="match status" value="1"/>
</dbReference>
<dbReference type="GO" id="GO:0042802">
    <property type="term" value="F:identical protein binding"/>
    <property type="evidence" value="ECO:0007669"/>
    <property type="project" value="UniProtKB-ARBA"/>
</dbReference>
<keyword evidence="6" id="KW-0418">Kinase</keyword>
<keyword evidence="8" id="KW-0829">Tyrosine-protein kinase</keyword>
<evidence type="ECO:0000256" key="5">
    <source>
        <dbReference type="ARBA" id="ARBA00022741"/>
    </source>
</evidence>
<evidence type="ECO:0000256" key="7">
    <source>
        <dbReference type="ARBA" id="ARBA00022840"/>
    </source>
</evidence>
<dbReference type="EC" id="2.7.10.2" evidence="3"/>
<dbReference type="InterPro" id="IPR050445">
    <property type="entry name" value="Bact_polysacc_biosynth/exp"/>
</dbReference>
<dbReference type="InterPro" id="IPR027417">
    <property type="entry name" value="P-loop_NTPase"/>
</dbReference>
<dbReference type="Pfam" id="PF13614">
    <property type="entry name" value="AAA_31"/>
    <property type="match status" value="1"/>
</dbReference>
<dbReference type="GO" id="GO:0004715">
    <property type="term" value="F:non-membrane spanning protein tyrosine kinase activity"/>
    <property type="evidence" value="ECO:0007669"/>
    <property type="project" value="UniProtKB-EC"/>
</dbReference>
<dbReference type="PANTHER" id="PTHR32309">
    <property type="entry name" value="TYROSINE-PROTEIN KINASE"/>
    <property type="match status" value="1"/>
</dbReference>
<evidence type="ECO:0000256" key="2">
    <source>
        <dbReference type="ARBA" id="ARBA00008883"/>
    </source>
</evidence>
<dbReference type="GO" id="GO:0005886">
    <property type="term" value="C:plasma membrane"/>
    <property type="evidence" value="ECO:0007669"/>
    <property type="project" value="TreeGrafter"/>
</dbReference>
<evidence type="ECO:0000313" key="12">
    <source>
        <dbReference type="EMBL" id="AWM40089.1"/>
    </source>
</evidence>
<dbReference type="AlphaFoldDB" id="A0A2Z3GZZ5"/>
<evidence type="ECO:0000256" key="3">
    <source>
        <dbReference type="ARBA" id="ARBA00011903"/>
    </source>
</evidence>
<dbReference type="OrthoDB" id="9794577at2"/>
<dbReference type="RefSeq" id="WP_010034499.1">
    <property type="nucleotide sequence ID" value="NZ_CP025958.1"/>
</dbReference>
<keyword evidence="13" id="KW-1185">Reference proteome</keyword>
<dbReference type="KEGG" id="gog:C1280_25845"/>
<dbReference type="Proteomes" id="UP000245802">
    <property type="component" value="Chromosome"/>
</dbReference>
<evidence type="ECO:0000256" key="1">
    <source>
        <dbReference type="ARBA" id="ARBA00007316"/>
    </source>
</evidence>